<sequence>MSTAPPDEHPGHAPPAQIPAPVTGPIPGLVVRRVRMTDPAVRPMLAELDHEYRTRYAQAASAEMHRYPPEEFDPPDGAVILLEEHGTAVAGGAFRRYNATTAEFKRIWTSSRHRRRGLARRVLAELEAEAARRGYQRVHLTTGPRQPEAHALYLATGYTPRYDRSLPPEVVGIHPFDKPLAPRPHTPGRHHPDKERPR</sequence>
<dbReference type="EMBL" id="JACBZD010000001">
    <property type="protein sequence ID" value="NYI03747.1"/>
    <property type="molecule type" value="Genomic_DNA"/>
</dbReference>
<feature type="region of interest" description="Disordered" evidence="3">
    <location>
        <begin position="169"/>
        <end position="198"/>
    </location>
</feature>
<evidence type="ECO:0000313" key="6">
    <source>
        <dbReference type="Proteomes" id="UP000567795"/>
    </source>
</evidence>
<dbReference type="Pfam" id="PF00583">
    <property type="entry name" value="Acetyltransf_1"/>
    <property type="match status" value="1"/>
</dbReference>
<evidence type="ECO:0000256" key="2">
    <source>
        <dbReference type="ARBA" id="ARBA00023315"/>
    </source>
</evidence>
<feature type="region of interest" description="Disordered" evidence="3">
    <location>
        <begin position="1"/>
        <end position="24"/>
    </location>
</feature>
<evidence type="ECO:0000256" key="3">
    <source>
        <dbReference type="SAM" id="MobiDB-lite"/>
    </source>
</evidence>
<comment type="caution">
    <text evidence="5">The sequence shown here is derived from an EMBL/GenBank/DDBJ whole genome shotgun (WGS) entry which is preliminary data.</text>
</comment>
<dbReference type="GO" id="GO:0016747">
    <property type="term" value="F:acyltransferase activity, transferring groups other than amino-acyl groups"/>
    <property type="evidence" value="ECO:0007669"/>
    <property type="project" value="InterPro"/>
</dbReference>
<dbReference type="InterPro" id="IPR050832">
    <property type="entry name" value="Bact_Acetyltransf"/>
</dbReference>
<dbReference type="AlphaFoldDB" id="A0A852ZQH8"/>
<protein>
    <submittedName>
        <fullName evidence="5">GNAT superfamily N-acetyltransferase</fullName>
    </submittedName>
</protein>
<dbReference type="InterPro" id="IPR000182">
    <property type="entry name" value="GNAT_dom"/>
</dbReference>
<keyword evidence="2" id="KW-0012">Acyltransferase</keyword>
<evidence type="ECO:0000256" key="1">
    <source>
        <dbReference type="ARBA" id="ARBA00022679"/>
    </source>
</evidence>
<evidence type="ECO:0000313" key="5">
    <source>
        <dbReference type="EMBL" id="NYI03747.1"/>
    </source>
</evidence>
<accession>A0A852ZQH8</accession>
<organism evidence="5 6">
    <name type="scientific">Allostreptomyces psammosilenae</name>
    <dbReference type="NCBI Taxonomy" id="1892865"/>
    <lineage>
        <taxon>Bacteria</taxon>
        <taxon>Bacillati</taxon>
        <taxon>Actinomycetota</taxon>
        <taxon>Actinomycetes</taxon>
        <taxon>Kitasatosporales</taxon>
        <taxon>Streptomycetaceae</taxon>
        <taxon>Allostreptomyces</taxon>
    </lineage>
</organism>
<dbReference type="PANTHER" id="PTHR43877:SF2">
    <property type="entry name" value="AMINOALKYLPHOSPHONATE N-ACETYLTRANSFERASE-RELATED"/>
    <property type="match status" value="1"/>
</dbReference>
<proteinExistence type="predicted"/>
<gene>
    <name evidence="5" type="ORF">FHU37_000690</name>
</gene>
<keyword evidence="6" id="KW-1185">Reference proteome</keyword>
<dbReference type="Proteomes" id="UP000567795">
    <property type="component" value="Unassembled WGS sequence"/>
</dbReference>
<dbReference type="PROSITE" id="PS51186">
    <property type="entry name" value="GNAT"/>
    <property type="match status" value="1"/>
</dbReference>
<feature type="compositionally biased region" description="Basic and acidic residues" evidence="3">
    <location>
        <begin position="1"/>
        <end position="11"/>
    </location>
</feature>
<feature type="compositionally biased region" description="Pro residues" evidence="3">
    <location>
        <begin position="12"/>
        <end position="24"/>
    </location>
</feature>
<name>A0A852ZQH8_9ACTN</name>
<evidence type="ECO:0000259" key="4">
    <source>
        <dbReference type="PROSITE" id="PS51186"/>
    </source>
</evidence>
<dbReference type="SUPFAM" id="SSF55729">
    <property type="entry name" value="Acyl-CoA N-acyltransferases (Nat)"/>
    <property type="match status" value="1"/>
</dbReference>
<dbReference type="PANTHER" id="PTHR43877">
    <property type="entry name" value="AMINOALKYLPHOSPHONATE N-ACETYLTRANSFERASE-RELATED-RELATED"/>
    <property type="match status" value="1"/>
</dbReference>
<keyword evidence="1 5" id="KW-0808">Transferase</keyword>
<dbReference type="Gene3D" id="3.40.630.30">
    <property type="match status" value="1"/>
</dbReference>
<dbReference type="InterPro" id="IPR016181">
    <property type="entry name" value="Acyl_CoA_acyltransferase"/>
</dbReference>
<reference evidence="5 6" key="1">
    <citation type="submission" date="2020-07" db="EMBL/GenBank/DDBJ databases">
        <title>Sequencing the genomes of 1000 actinobacteria strains.</title>
        <authorList>
            <person name="Klenk H.-P."/>
        </authorList>
    </citation>
    <scope>NUCLEOTIDE SEQUENCE [LARGE SCALE GENOMIC DNA]</scope>
    <source>
        <strain evidence="5 6">DSM 42178</strain>
    </source>
</reference>
<feature type="domain" description="N-acetyltransferase" evidence="4">
    <location>
        <begin position="32"/>
        <end position="177"/>
    </location>
</feature>